<dbReference type="InterPro" id="IPR036788">
    <property type="entry name" value="T_IF-3_C_sf"/>
</dbReference>
<protein>
    <recommendedName>
        <fullName evidence="4 5">Translation initiation factor IF-3</fullName>
    </recommendedName>
</protein>
<dbReference type="RefSeq" id="WP_051579536.1">
    <property type="nucleotide sequence ID" value="NZ_CP007481.1"/>
</dbReference>
<keyword evidence="7" id="KW-0175">Coiled coil</keyword>
<organism evidence="10 11">
    <name type="scientific">Neorickettsia helminthoeca str. Oregon</name>
    <dbReference type="NCBI Taxonomy" id="1286528"/>
    <lineage>
        <taxon>Bacteria</taxon>
        <taxon>Pseudomonadati</taxon>
        <taxon>Pseudomonadota</taxon>
        <taxon>Alphaproteobacteria</taxon>
        <taxon>Rickettsiales</taxon>
        <taxon>Anaplasmataceae</taxon>
        <taxon>Neorickettsia</taxon>
    </lineage>
</organism>
<evidence type="ECO:0000256" key="3">
    <source>
        <dbReference type="ARBA" id="ARBA00022917"/>
    </source>
</evidence>
<dbReference type="PANTHER" id="PTHR10938:SF0">
    <property type="entry name" value="TRANSLATION INITIATION FACTOR IF-3, MITOCHONDRIAL"/>
    <property type="match status" value="1"/>
</dbReference>
<dbReference type="EMBL" id="CP007481">
    <property type="protein sequence ID" value="AHX11235.1"/>
    <property type="molecule type" value="Genomic_DNA"/>
</dbReference>
<keyword evidence="2 4" id="KW-0396">Initiation factor</keyword>
<dbReference type="Pfam" id="PF05198">
    <property type="entry name" value="IF3_N"/>
    <property type="match status" value="1"/>
</dbReference>
<feature type="domain" description="Translation initiation factor 3 C-terminal" evidence="8">
    <location>
        <begin position="101"/>
        <end position="186"/>
    </location>
</feature>
<evidence type="ECO:0000313" key="10">
    <source>
        <dbReference type="EMBL" id="AHX11235.1"/>
    </source>
</evidence>
<dbReference type="InterPro" id="IPR019815">
    <property type="entry name" value="Translation_initiation_fac_3_C"/>
</dbReference>
<dbReference type="SUPFAM" id="SSF55200">
    <property type="entry name" value="Translation initiation factor IF3, C-terminal domain"/>
    <property type="match status" value="1"/>
</dbReference>
<dbReference type="InterPro" id="IPR036787">
    <property type="entry name" value="T_IF-3_N_sf"/>
</dbReference>
<dbReference type="HOGENOM" id="CLU_054919_3_2_5"/>
<dbReference type="InterPro" id="IPR019814">
    <property type="entry name" value="Translation_initiation_fac_3_N"/>
</dbReference>
<evidence type="ECO:0000256" key="5">
    <source>
        <dbReference type="NCBIfam" id="TIGR00168"/>
    </source>
</evidence>
<dbReference type="InterPro" id="IPR019813">
    <property type="entry name" value="Translation_initiation_fac3_CS"/>
</dbReference>
<dbReference type="STRING" id="1286528.NHE_0275"/>
<dbReference type="Gene3D" id="3.10.20.80">
    <property type="entry name" value="Translation initiation factor 3 (IF-3), N-terminal domain"/>
    <property type="match status" value="1"/>
</dbReference>
<evidence type="ECO:0000256" key="4">
    <source>
        <dbReference type="HAMAP-Rule" id="MF_00080"/>
    </source>
</evidence>
<evidence type="ECO:0000256" key="2">
    <source>
        <dbReference type="ARBA" id="ARBA00022540"/>
    </source>
</evidence>
<keyword evidence="4" id="KW-0963">Cytoplasm</keyword>
<dbReference type="HAMAP" id="MF_00080">
    <property type="entry name" value="IF_3"/>
    <property type="match status" value="1"/>
</dbReference>
<evidence type="ECO:0000313" key="11">
    <source>
        <dbReference type="Proteomes" id="UP000023755"/>
    </source>
</evidence>
<dbReference type="GO" id="GO:0003743">
    <property type="term" value="F:translation initiation factor activity"/>
    <property type="evidence" value="ECO:0007669"/>
    <property type="project" value="UniProtKB-UniRule"/>
</dbReference>
<dbReference type="OrthoDB" id="9806014at2"/>
<evidence type="ECO:0000256" key="7">
    <source>
        <dbReference type="SAM" id="Coils"/>
    </source>
</evidence>
<dbReference type="InterPro" id="IPR001288">
    <property type="entry name" value="Translation_initiation_fac_3"/>
</dbReference>
<dbReference type="PANTHER" id="PTHR10938">
    <property type="entry name" value="TRANSLATION INITIATION FACTOR IF-3"/>
    <property type="match status" value="1"/>
</dbReference>
<evidence type="ECO:0000259" key="8">
    <source>
        <dbReference type="Pfam" id="PF00707"/>
    </source>
</evidence>
<dbReference type="Proteomes" id="UP000023755">
    <property type="component" value="Chromosome"/>
</dbReference>
<name>X5HLG8_9RICK</name>
<evidence type="ECO:0000259" key="9">
    <source>
        <dbReference type="Pfam" id="PF05198"/>
    </source>
</evidence>
<dbReference type="PROSITE" id="PS00938">
    <property type="entry name" value="IF3"/>
    <property type="match status" value="1"/>
</dbReference>
<evidence type="ECO:0000256" key="6">
    <source>
        <dbReference type="RuleBase" id="RU000646"/>
    </source>
</evidence>
<dbReference type="GO" id="GO:0005829">
    <property type="term" value="C:cytosol"/>
    <property type="evidence" value="ECO:0007669"/>
    <property type="project" value="TreeGrafter"/>
</dbReference>
<accession>X5HLG8</accession>
<gene>
    <name evidence="4 10" type="primary">infC</name>
    <name evidence="10" type="ORF">NHE_0275</name>
</gene>
<comment type="subcellular location">
    <subcellularLocation>
        <location evidence="4 6">Cytoplasm</location>
    </subcellularLocation>
</comment>
<comment type="subunit">
    <text evidence="4 6">Monomer.</text>
</comment>
<dbReference type="AlphaFoldDB" id="X5HLG8"/>
<feature type="domain" description="Translation initiation factor 3 N-terminal" evidence="9">
    <location>
        <begin position="31"/>
        <end position="89"/>
    </location>
</feature>
<feature type="coiled-coil region" evidence="7">
    <location>
        <begin position="151"/>
        <end position="178"/>
    </location>
</feature>
<dbReference type="GO" id="GO:0032790">
    <property type="term" value="P:ribosome disassembly"/>
    <property type="evidence" value="ECO:0007669"/>
    <property type="project" value="TreeGrafter"/>
</dbReference>
<dbReference type="NCBIfam" id="TIGR00168">
    <property type="entry name" value="infC"/>
    <property type="match status" value="1"/>
</dbReference>
<dbReference type="Gene3D" id="3.30.110.10">
    <property type="entry name" value="Translation initiation factor 3 (IF-3), C-terminal domain"/>
    <property type="match status" value="1"/>
</dbReference>
<dbReference type="GO" id="GO:0043022">
    <property type="term" value="F:ribosome binding"/>
    <property type="evidence" value="ECO:0007669"/>
    <property type="project" value="TreeGrafter"/>
</dbReference>
<proteinExistence type="inferred from homology"/>
<comment type="similarity">
    <text evidence="1 4 6">Belongs to the IF-3 family.</text>
</comment>
<keyword evidence="11" id="KW-1185">Reference proteome</keyword>
<keyword evidence="3 4" id="KW-0648">Protein biosynthesis</keyword>
<dbReference type="GO" id="GO:0016020">
    <property type="term" value="C:membrane"/>
    <property type="evidence" value="ECO:0007669"/>
    <property type="project" value="TreeGrafter"/>
</dbReference>
<dbReference type="SUPFAM" id="SSF54364">
    <property type="entry name" value="Translation initiation factor IF3, N-terminal domain"/>
    <property type="match status" value="1"/>
</dbReference>
<reference evidence="10 11" key="1">
    <citation type="submission" date="2014-03" db="EMBL/GenBank/DDBJ databases">
        <title>Sequencing and Comparison of Genomes and Transcriptome Profiles of Human Ehrlichiosis Agents.</title>
        <authorList>
            <person name="Lin M."/>
            <person name="Daugherty S.C."/>
            <person name="Nagaraj S."/>
            <person name="Cheng Z."/>
            <person name="Xiong Q."/>
            <person name="Lin F.-Y."/>
            <person name="Sengamalay N."/>
            <person name="Ott S."/>
            <person name="Godinez A."/>
            <person name="Tallon L.J."/>
            <person name="Sadzewicz L."/>
            <person name="Fraser C.M."/>
            <person name="Dunning Hotopp J.C."/>
            <person name="Rikihisa Y."/>
        </authorList>
    </citation>
    <scope>NUCLEOTIDE SEQUENCE [LARGE SCALE GENOMIC DNA]</scope>
    <source>
        <strain evidence="10 11">Oregon</strain>
    </source>
</reference>
<comment type="function">
    <text evidence="4 6">IF-3 binds to the 30S ribosomal subunit and shifts the equilibrium between 70S ribosomes and their 50S and 30S subunits in favor of the free subunits, thus enhancing the availability of 30S subunits on which protein synthesis initiation begins.</text>
</comment>
<evidence type="ECO:0000256" key="1">
    <source>
        <dbReference type="ARBA" id="ARBA00005439"/>
    </source>
</evidence>
<dbReference type="Pfam" id="PF00707">
    <property type="entry name" value="IF3_C"/>
    <property type="match status" value="1"/>
</dbReference>
<sequence length="188" mass="21448">MKSKEKGFAGRESRRASDDKRIVWRPGTVDNEVRVIDADDKFVGVMKIAAALQLAKERNLDLVEVSSTVVPPICKILDYGKYKYEIKKDTNLKRKKQKSPTIKEIQLRQCIGAGDLNTKLKKIREFLLDEDRVKVVVRLRGREMINKNLALNLLNKVITEIGSEIAKLEKEVVQNNNNFFIVLAPNAK</sequence>
<dbReference type="KEGG" id="nhm:NHE_0275"/>